<dbReference type="STRING" id="1793963.AXI58_05015"/>
<dbReference type="InterPro" id="IPR042070">
    <property type="entry name" value="PucR_C-HTH_sf"/>
</dbReference>
<comment type="caution">
    <text evidence="2">The sequence shown here is derived from an EMBL/GenBank/DDBJ whole genome shotgun (WGS) entry which is preliminary data.</text>
</comment>
<dbReference type="Gene3D" id="1.10.10.2840">
    <property type="entry name" value="PucR C-terminal helix-turn-helix domain"/>
    <property type="match status" value="1"/>
</dbReference>
<proteinExistence type="predicted"/>
<dbReference type="PANTHER" id="PTHR33744">
    <property type="entry name" value="CARBOHYDRATE DIACID REGULATOR"/>
    <property type="match status" value="1"/>
</dbReference>
<dbReference type="PANTHER" id="PTHR33744:SF15">
    <property type="entry name" value="CARBOHYDRATE DIACID REGULATOR"/>
    <property type="match status" value="1"/>
</dbReference>
<dbReference type="EMBL" id="LSBA01000039">
    <property type="protein sequence ID" value="KXZ13047.1"/>
    <property type="molecule type" value="Genomic_DNA"/>
</dbReference>
<protein>
    <recommendedName>
        <fullName evidence="1">PucR C-terminal helix-turn-helix domain-containing protein</fullName>
    </recommendedName>
</protein>
<reference evidence="3" key="1">
    <citation type="submission" date="2016-02" db="EMBL/GenBank/DDBJ databases">
        <authorList>
            <person name="Dunlap C."/>
        </authorList>
    </citation>
    <scope>NUCLEOTIDE SEQUENCE [LARGE SCALE GENOMIC DNA]</scope>
    <source>
        <strain evidence="3">NRRL B-41092</strain>
    </source>
</reference>
<evidence type="ECO:0000313" key="2">
    <source>
        <dbReference type="EMBL" id="KXZ13047.1"/>
    </source>
</evidence>
<dbReference type="InterPro" id="IPR009057">
    <property type="entry name" value="Homeodomain-like_sf"/>
</dbReference>
<sequence>MNPLLAIYPRAVLSETFCAAEDVFCFYDEKSRVYVSIPKEDMTRKERQLLESFLIPAEEKGAFFPQTAEEKGWLRFLLSDGLMPDVKEKRVRFVHFHLLGERDWASFTEAVRHFWPISYTVVRTGADQGVIVEEEKLEAAGKDDFESFVKILEGDFYFSVRFFLGRYYEAEECLRHHYRRERRYFDIGKRHMPQLSTLTAEAVFPAMLTEESKEKLSSLLQEEAALLFQKEPELKHTIQTFIEHNSNMSLTSKKLHLHRNSLQYRIDKFAERSGIDIKTYRGALLAYFICLQYEKSH</sequence>
<organism evidence="2 3">
    <name type="scientific">Bacillus nakamurai</name>
    <dbReference type="NCBI Taxonomy" id="1793963"/>
    <lineage>
        <taxon>Bacteria</taxon>
        <taxon>Bacillati</taxon>
        <taxon>Bacillota</taxon>
        <taxon>Bacilli</taxon>
        <taxon>Bacillales</taxon>
        <taxon>Bacillaceae</taxon>
        <taxon>Bacillus</taxon>
    </lineage>
</organism>
<evidence type="ECO:0000259" key="1">
    <source>
        <dbReference type="Pfam" id="PF13556"/>
    </source>
</evidence>
<accession>A0A150F3H0</accession>
<name>A0A150F3H0_9BACI</name>
<dbReference type="OrthoDB" id="9792148at2"/>
<gene>
    <name evidence="2" type="ORF">AXI58_05015</name>
</gene>
<dbReference type="InterPro" id="IPR051448">
    <property type="entry name" value="CdaR-like_regulators"/>
</dbReference>
<feature type="domain" description="PucR C-terminal helix-turn-helix" evidence="1">
    <location>
        <begin position="235"/>
        <end position="288"/>
    </location>
</feature>
<dbReference type="AlphaFoldDB" id="A0A150F3H0"/>
<keyword evidence="3" id="KW-1185">Reference proteome</keyword>
<dbReference type="InterPro" id="IPR025736">
    <property type="entry name" value="PucR_C-HTH_dom"/>
</dbReference>
<evidence type="ECO:0000313" key="3">
    <source>
        <dbReference type="Proteomes" id="UP000075430"/>
    </source>
</evidence>
<dbReference type="SUPFAM" id="SSF46689">
    <property type="entry name" value="Homeodomain-like"/>
    <property type="match status" value="1"/>
</dbReference>
<dbReference type="Proteomes" id="UP000075430">
    <property type="component" value="Unassembled WGS sequence"/>
</dbReference>
<dbReference type="RefSeq" id="WP_061523276.1">
    <property type="nucleotide sequence ID" value="NZ_JARLZY010000012.1"/>
</dbReference>
<dbReference type="Pfam" id="PF13556">
    <property type="entry name" value="HTH_30"/>
    <property type="match status" value="1"/>
</dbReference>